<protein>
    <submittedName>
        <fullName evidence="3">Thiosulfate oxidation carrier protein SoxY</fullName>
    </submittedName>
</protein>
<dbReference type="PIRSF" id="PIRSF010312">
    <property type="entry name" value="Sulphur_oxidation_SoxY"/>
    <property type="match status" value="1"/>
</dbReference>
<sequence>MRQNRKLQRRHVLIAAGGLALSVRPASATPEAAGKLLSGILNGRTPQEGRIRLEMPEIAENGNTVPLTVAVESPMTEADHVDTIWILAEANPEPAVAVFHLTPMSGRAEVATRIRLARTQTVIAAARTSDGTIHVARTEVKVTIGGCGG</sequence>
<gene>
    <name evidence="3" type="primary">soxY</name>
    <name evidence="3" type="ORF">U1T56_16190</name>
</gene>
<evidence type="ECO:0000313" key="3">
    <source>
        <dbReference type="EMBL" id="MEK0084695.1"/>
    </source>
</evidence>
<feature type="domain" description="Ig-like SoxY" evidence="2">
    <location>
        <begin position="46"/>
        <end position="147"/>
    </location>
</feature>
<evidence type="ECO:0000256" key="1">
    <source>
        <dbReference type="SAM" id="SignalP"/>
    </source>
</evidence>
<organism evidence="3 4">
    <name type="scientific">Benzoatithermus flavus</name>
    <dbReference type="NCBI Taxonomy" id="3108223"/>
    <lineage>
        <taxon>Bacteria</taxon>
        <taxon>Pseudomonadati</taxon>
        <taxon>Pseudomonadota</taxon>
        <taxon>Alphaproteobacteria</taxon>
        <taxon>Geminicoccales</taxon>
        <taxon>Geminicoccaceae</taxon>
        <taxon>Benzoatithermus</taxon>
    </lineage>
</organism>
<dbReference type="InterPro" id="IPR016568">
    <property type="entry name" value="Sulphur_oxidation_SoxY"/>
</dbReference>
<feature type="signal peptide" evidence="1">
    <location>
        <begin position="1"/>
        <end position="28"/>
    </location>
</feature>
<dbReference type="Proteomes" id="UP001375743">
    <property type="component" value="Unassembled WGS sequence"/>
</dbReference>
<dbReference type="EMBL" id="JBBLZC010000017">
    <property type="protein sequence ID" value="MEK0084695.1"/>
    <property type="molecule type" value="Genomic_DNA"/>
</dbReference>
<name>A0ABU8XU11_9PROT</name>
<keyword evidence="1" id="KW-0732">Signal</keyword>
<keyword evidence="4" id="KW-1185">Reference proteome</keyword>
<dbReference type="InterPro" id="IPR032711">
    <property type="entry name" value="SoxY"/>
</dbReference>
<dbReference type="InterPro" id="IPR038162">
    <property type="entry name" value="SoxY_sf"/>
</dbReference>
<dbReference type="NCBIfam" id="TIGR04488">
    <property type="entry name" value="SoxY_true_GGCGG"/>
    <property type="match status" value="1"/>
</dbReference>
<reference evidence="3 4" key="1">
    <citation type="submission" date="2024-01" db="EMBL/GenBank/DDBJ databases">
        <title>Multi-omics insights into the function and evolution of sodium benzoate biodegradation pathways in Benzoatithermus flavus gen. nov., sp. nov. from hot spring.</title>
        <authorList>
            <person name="Hu C.-J."/>
            <person name="Li W.-J."/>
        </authorList>
    </citation>
    <scope>NUCLEOTIDE SEQUENCE [LARGE SCALE GENOMIC DNA]</scope>
    <source>
        <strain evidence="3 4">SYSU G07066</strain>
    </source>
</reference>
<accession>A0ABU8XU11</accession>
<comment type="caution">
    <text evidence="3">The sequence shown here is derived from an EMBL/GenBank/DDBJ whole genome shotgun (WGS) entry which is preliminary data.</text>
</comment>
<feature type="chain" id="PRO_5047024656" evidence="1">
    <location>
        <begin position="29"/>
        <end position="149"/>
    </location>
</feature>
<dbReference type="Pfam" id="PF13501">
    <property type="entry name" value="SoxY"/>
    <property type="match status" value="1"/>
</dbReference>
<evidence type="ECO:0000259" key="2">
    <source>
        <dbReference type="Pfam" id="PF13501"/>
    </source>
</evidence>
<proteinExistence type="predicted"/>
<dbReference type="RefSeq" id="WP_418160544.1">
    <property type="nucleotide sequence ID" value="NZ_JBBLZC010000017.1"/>
</dbReference>
<evidence type="ECO:0000313" key="4">
    <source>
        <dbReference type="Proteomes" id="UP001375743"/>
    </source>
</evidence>
<dbReference type="Gene3D" id="2.60.40.2470">
    <property type="entry name" value="SoxY domain"/>
    <property type="match status" value="1"/>
</dbReference>